<dbReference type="AlphaFoldDB" id="A0A0V8D932"/>
<dbReference type="PATRIC" id="fig|1360.106.peg.1009"/>
<comment type="caution">
    <text evidence="2">The sequence shown here is derived from an EMBL/GenBank/DDBJ whole genome shotgun (WGS) entry which is preliminary data.</text>
</comment>
<feature type="domain" description="Cobalamin-independent methionine synthase MetE N-terminal" evidence="1">
    <location>
        <begin position="3"/>
        <end position="55"/>
    </location>
</feature>
<dbReference type="GO" id="GO:0008652">
    <property type="term" value="P:amino acid biosynthetic process"/>
    <property type="evidence" value="ECO:0007669"/>
    <property type="project" value="InterPro"/>
</dbReference>
<dbReference type="Gene3D" id="3.20.20.210">
    <property type="match status" value="1"/>
</dbReference>
<protein>
    <submittedName>
        <fullName evidence="2">5-methyltetrahydropteroyltriglutamate--homocysteine methyltransferase</fullName>
    </submittedName>
</protein>
<dbReference type="Pfam" id="PF08267">
    <property type="entry name" value="Meth_synt_1"/>
    <property type="match status" value="1"/>
</dbReference>
<keyword evidence="2" id="KW-0808">Transferase</keyword>
<name>A0A0V8D932_LACLL</name>
<dbReference type="SUPFAM" id="SSF51726">
    <property type="entry name" value="UROD/MetE-like"/>
    <property type="match status" value="1"/>
</dbReference>
<dbReference type="Proteomes" id="UP000054230">
    <property type="component" value="Unassembled WGS sequence"/>
</dbReference>
<accession>A0A0V8D932</accession>
<dbReference type="GO" id="GO:0032259">
    <property type="term" value="P:methylation"/>
    <property type="evidence" value="ECO:0007669"/>
    <property type="project" value="UniProtKB-KW"/>
</dbReference>
<dbReference type="PANTHER" id="PTHR30519">
    <property type="entry name" value="5-METHYLTETRAHYDROPTEROYLTRIGLUTAMATE--HOMOCYSTEINE METHYLTRANSFERASE"/>
    <property type="match status" value="1"/>
</dbReference>
<evidence type="ECO:0000259" key="1">
    <source>
        <dbReference type="Pfam" id="PF08267"/>
    </source>
</evidence>
<evidence type="ECO:0000313" key="2">
    <source>
        <dbReference type="EMBL" id="KSU10087.1"/>
    </source>
</evidence>
<gene>
    <name evidence="2" type="ORF">LMG8520_1199</name>
</gene>
<keyword evidence="2" id="KW-0489">Methyltransferase</keyword>
<dbReference type="GO" id="GO:0008270">
    <property type="term" value="F:zinc ion binding"/>
    <property type="evidence" value="ECO:0007669"/>
    <property type="project" value="InterPro"/>
</dbReference>
<dbReference type="EMBL" id="LKLP01000061">
    <property type="protein sequence ID" value="KSU10087.1"/>
    <property type="molecule type" value="Genomic_DNA"/>
</dbReference>
<reference evidence="3" key="1">
    <citation type="submission" date="2015-10" db="EMBL/GenBank/DDBJ databases">
        <title>Draft Genome Sequences of 11 Lactococcus lactis subspecies cremoris strains.</title>
        <authorList>
            <person name="Wels M."/>
            <person name="Backus L."/>
            <person name="Boekhorst J."/>
            <person name="Dijkstra A."/>
            <person name="Beerthuizen M."/>
            <person name="Kelly W."/>
            <person name="Siezen R."/>
            <person name="Bachmann H."/>
            <person name="Van Hijum S."/>
        </authorList>
    </citation>
    <scope>NUCLEOTIDE SEQUENCE [LARGE SCALE GENOMIC DNA]</scope>
    <source>
        <strain evidence="3">LMG8520</strain>
    </source>
</reference>
<sequence length="55" mass="6556">MKKSIIAFPRIGSNRELKFALEKYFRKEITEEELQTVAKEIRLENWKSQKEAGIE</sequence>
<dbReference type="GO" id="GO:0003871">
    <property type="term" value="F:5-methyltetrahydropteroyltriglutamate-homocysteine S-methyltransferase activity"/>
    <property type="evidence" value="ECO:0007669"/>
    <property type="project" value="InterPro"/>
</dbReference>
<dbReference type="InterPro" id="IPR038071">
    <property type="entry name" value="UROD/MetE-like_sf"/>
</dbReference>
<evidence type="ECO:0000313" key="3">
    <source>
        <dbReference type="Proteomes" id="UP000054230"/>
    </source>
</evidence>
<dbReference type="InterPro" id="IPR013215">
    <property type="entry name" value="Cbl-indep_Met_Synth_N"/>
</dbReference>
<organism evidence="2 3">
    <name type="scientific">Lactococcus lactis subsp. lactis</name>
    <name type="common">Streptococcus lactis</name>
    <dbReference type="NCBI Taxonomy" id="1360"/>
    <lineage>
        <taxon>Bacteria</taxon>
        <taxon>Bacillati</taxon>
        <taxon>Bacillota</taxon>
        <taxon>Bacilli</taxon>
        <taxon>Lactobacillales</taxon>
        <taxon>Streptococcaceae</taxon>
        <taxon>Lactococcus</taxon>
    </lineage>
</organism>
<proteinExistence type="predicted"/>